<gene>
    <name evidence="1" type="ORF">AWC23_01050</name>
</gene>
<dbReference type="AlphaFoldDB" id="A0AAJ3TUS6"/>
<reference evidence="1 2" key="1">
    <citation type="submission" date="2016-01" db="EMBL/GenBank/DDBJ databases">
        <title>The new phylogeny of the genus Mycobacterium.</title>
        <authorList>
            <person name="Tarcisio F."/>
            <person name="Conor M."/>
            <person name="Antonella G."/>
            <person name="Elisabetta G."/>
            <person name="Giulia F.S."/>
            <person name="Sara T."/>
            <person name="Anna F."/>
            <person name="Clotilde B."/>
            <person name="Roberto B."/>
            <person name="Veronica D.S."/>
            <person name="Fabio R."/>
            <person name="Monica P."/>
            <person name="Olivier J."/>
            <person name="Enrico T."/>
            <person name="Nicola S."/>
        </authorList>
    </citation>
    <scope>NUCLEOTIDE SEQUENCE [LARGE SCALE GENOMIC DNA]</scope>
    <source>
        <strain evidence="1 2">DSM 44616</strain>
    </source>
</reference>
<sequence>MEQQKRFLVEWYRPELTVPPCERSATALCASAARLVVQGVSVRLESMLAVPADEALFGIFSAESVEAVAMACEGAGMPAQRLTAATDIHLPPRA</sequence>
<evidence type="ECO:0008006" key="3">
    <source>
        <dbReference type="Google" id="ProtNLM"/>
    </source>
</evidence>
<protein>
    <recommendedName>
        <fullName evidence="3">DUF4242 domain-containing protein</fullName>
    </recommendedName>
</protein>
<evidence type="ECO:0000313" key="2">
    <source>
        <dbReference type="Proteomes" id="UP000193387"/>
    </source>
</evidence>
<keyword evidence="2" id="KW-1185">Reference proteome</keyword>
<dbReference type="EMBL" id="LQPR01000034">
    <property type="protein sequence ID" value="ORW71133.1"/>
    <property type="molecule type" value="Genomic_DNA"/>
</dbReference>
<dbReference type="Proteomes" id="UP000193387">
    <property type="component" value="Unassembled WGS sequence"/>
</dbReference>
<comment type="caution">
    <text evidence="1">The sequence shown here is derived from an EMBL/GenBank/DDBJ whole genome shotgun (WGS) entry which is preliminary data.</text>
</comment>
<proteinExistence type="predicted"/>
<dbReference type="RefSeq" id="WP_085256170.1">
    <property type="nucleotide sequence ID" value="NZ_AP022573.1"/>
</dbReference>
<evidence type="ECO:0000313" key="1">
    <source>
        <dbReference type="EMBL" id="ORW71133.1"/>
    </source>
</evidence>
<accession>A0AAJ3TUS6</accession>
<name>A0AAJ3TUS6_9MYCO</name>
<organism evidence="1 2">
    <name type="scientific">Mycobacterium saskatchewanense</name>
    <dbReference type="NCBI Taxonomy" id="220927"/>
    <lineage>
        <taxon>Bacteria</taxon>
        <taxon>Bacillati</taxon>
        <taxon>Actinomycetota</taxon>
        <taxon>Actinomycetes</taxon>
        <taxon>Mycobacteriales</taxon>
        <taxon>Mycobacteriaceae</taxon>
        <taxon>Mycobacterium</taxon>
        <taxon>Mycobacterium simiae complex</taxon>
    </lineage>
</organism>